<accession>A0AAW1IT56</accession>
<keyword evidence="1" id="KW-0812">Transmembrane</keyword>
<organism evidence="2 3">
    <name type="scientific">Popillia japonica</name>
    <name type="common">Japanese beetle</name>
    <dbReference type="NCBI Taxonomy" id="7064"/>
    <lineage>
        <taxon>Eukaryota</taxon>
        <taxon>Metazoa</taxon>
        <taxon>Ecdysozoa</taxon>
        <taxon>Arthropoda</taxon>
        <taxon>Hexapoda</taxon>
        <taxon>Insecta</taxon>
        <taxon>Pterygota</taxon>
        <taxon>Neoptera</taxon>
        <taxon>Endopterygota</taxon>
        <taxon>Coleoptera</taxon>
        <taxon>Polyphaga</taxon>
        <taxon>Scarabaeiformia</taxon>
        <taxon>Scarabaeidae</taxon>
        <taxon>Rutelinae</taxon>
        <taxon>Popillia</taxon>
    </lineage>
</organism>
<comment type="caution">
    <text evidence="2">The sequence shown here is derived from an EMBL/GenBank/DDBJ whole genome shotgun (WGS) entry which is preliminary data.</text>
</comment>
<protein>
    <submittedName>
        <fullName evidence="2">Uncharacterized protein</fullName>
    </submittedName>
</protein>
<sequence length="142" mass="15767">MEITGFLLPVMVSFHFFAIFEILCINLASELHLVAWRPAFERLILIGNTVKPLKYELFGAVEECSEHEIVSLVQSQHDGNVASDSEKEETSTVNVTYTDAASAIDIALRFVEQHAPATPTMSCSCNAGAQLPPWESLRHFDN</sequence>
<proteinExistence type="predicted"/>
<reference evidence="2 3" key="1">
    <citation type="journal article" date="2024" name="BMC Genomics">
        <title>De novo assembly and annotation of Popillia japonica's genome with initial clues to its potential as an invasive pest.</title>
        <authorList>
            <person name="Cucini C."/>
            <person name="Boschi S."/>
            <person name="Funari R."/>
            <person name="Cardaioli E."/>
            <person name="Iannotti N."/>
            <person name="Marturano G."/>
            <person name="Paoli F."/>
            <person name="Bruttini M."/>
            <person name="Carapelli A."/>
            <person name="Frati F."/>
            <person name="Nardi F."/>
        </authorList>
    </citation>
    <scope>NUCLEOTIDE SEQUENCE [LARGE SCALE GENOMIC DNA]</scope>
    <source>
        <strain evidence="2">DMR45628</strain>
    </source>
</reference>
<gene>
    <name evidence="2" type="ORF">QE152_g34892</name>
</gene>
<keyword evidence="3" id="KW-1185">Reference proteome</keyword>
<dbReference type="Proteomes" id="UP001458880">
    <property type="component" value="Unassembled WGS sequence"/>
</dbReference>
<keyword evidence="1" id="KW-1133">Transmembrane helix</keyword>
<evidence type="ECO:0000313" key="2">
    <source>
        <dbReference type="EMBL" id="KAK9692801.1"/>
    </source>
</evidence>
<feature type="transmembrane region" description="Helical" evidence="1">
    <location>
        <begin position="6"/>
        <end position="28"/>
    </location>
</feature>
<keyword evidence="1" id="KW-0472">Membrane</keyword>
<evidence type="ECO:0000313" key="3">
    <source>
        <dbReference type="Proteomes" id="UP001458880"/>
    </source>
</evidence>
<dbReference type="EMBL" id="JASPKY010000566">
    <property type="protein sequence ID" value="KAK9692801.1"/>
    <property type="molecule type" value="Genomic_DNA"/>
</dbReference>
<evidence type="ECO:0000256" key="1">
    <source>
        <dbReference type="SAM" id="Phobius"/>
    </source>
</evidence>
<dbReference type="AlphaFoldDB" id="A0AAW1IT56"/>
<name>A0AAW1IT56_POPJA</name>